<name>A0AB74CL51_ASPFL</name>
<protein>
    <submittedName>
        <fullName evidence="2">Phosphate-repressible Na+/phosphate cotransporter Pho89</fullName>
    </submittedName>
</protein>
<organism evidence="2 3">
    <name type="scientific">Aspergillus flavus</name>
    <dbReference type="NCBI Taxonomy" id="5059"/>
    <lineage>
        <taxon>Eukaryota</taxon>
        <taxon>Fungi</taxon>
        <taxon>Dikarya</taxon>
        <taxon>Ascomycota</taxon>
        <taxon>Pezizomycotina</taxon>
        <taxon>Eurotiomycetes</taxon>
        <taxon>Eurotiomycetidae</taxon>
        <taxon>Eurotiales</taxon>
        <taxon>Aspergillaceae</taxon>
        <taxon>Aspergillus</taxon>
        <taxon>Aspergillus subgen. Circumdati</taxon>
    </lineage>
</organism>
<dbReference type="InterPro" id="IPR053137">
    <property type="entry name" value="NLR-like"/>
</dbReference>
<sequence>MEHFAASLSQQRRLADAEECLAYVLETKRRVYGPEDPQTLETMVALGSIFTKEGRYAEAEVMTADALEMQKKSGLNILPSGTTDRCSGDDGECHGNAEKGQQTEGQRLLAHVVEMERKLFGEGHPETIAGMKDLIFMFTTQGRWLDADKLLTRVFGSDSSDDLAFIREQYKRYCV</sequence>
<dbReference type="Pfam" id="PF13424">
    <property type="entry name" value="TPR_12"/>
    <property type="match status" value="1"/>
</dbReference>
<comment type="caution">
    <text evidence="2">The sequence shown here is derived from an EMBL/GenBank/DDBJ whole genome shotgun (WGS) entry which is preliminary data.</text>
</comment>
<dbReference type="PANTHER" id="PTHR46082">
    <property type="entry name" value="ATP/GTP-BINDING PROTEIN-RELATED"/>
    <property type="match status" value="1"/>
</dbReference>
<proteinExistence type="predicted"/>
<evidence type="ECO:0000313" key="2">
    <source>
        <dbReference type="EMBL" id="RMZ47060.1"/>
    </source>
</evidence>
<dbReference type="InterPro" id="IPR011990">
    <property type="entry name" value="TPR-like_helical_dom_sf"/>
</dbReference>
<dbReference type="PANTHER" id="PTHR46082:SF6">
    <property type="entry name" value="AAA+ ATPASE DOMAIN-CONTAINING PROTEIN-RELATED"/>
    <property type="match status" value="1"/>
</dbReference>
<reference evidence="2 3" key="1">
    <citation type="submission" date="2018-07" db="EMBL/GenBank/DDBJ databases">
        <title>Identification of spontaneous genetic mutation associated with occurrence of a yellow conidial color mutant of Aspergillus flavus.</title>
        <authorList>
            <person name="Chang P.-K."/>
            <person name="Mack B.M."/>
            <person name="Scharfenstein L."/>
            <person name="Gilbert M.K."/>
        </authorList>
    </citation>
    <scope>NUCLEOTIDE SEQUENCE [LARGE SCALE GENOMIC DNA]</scope>
    <source>
        <strain evidence="2 3">CA14</strain>
    </source>
</reference>
<dbReference type="AlphaFoldDB" id="A0AB74CL51"/>
<feature type="region of interest" description="Disordered" evidence="1">
    <location>
        <begin position="80"/>
        <end position="101"/>
    </location>
</feature>
<gene>
    <name evidence="2" type="ORF">CA14_002321</name>
</gene>
<accession>A0AB74CL51</accession>
<dbReference type="Proteomes" id="UP000275480">
    <property type="component" value="Unassembled WGS sequence"/>
</dbReference>
<evidence type="ECO:0000313" key="3">
    <source>
        <dbReference type="Proteomes" id="UP000275480"/>
    </source>
</evidence>
<evidence type="ECO:0000256" key="1">
    <source>
        <dbReference type="SAM" id="MobiDB-lite"/>
    </source>
</evidence>
<dbReference type="SUPFAM" id="SSF48452">
    <property type="entry name" value="TPR-like"/>
    <property type="match status" value="1"/>
</dbReference>
<feature type="compositionally biased region" description="Basic and acidic residues" evidence="1">
    <location>
        <begin position="86"/>
        <end position="97"/>
    </location>
</feature>
<dbReference type="Gene3D" id="1.25.40.10">
    <property type="entry name" value="Tetratricopeptide repeat domain"/>
    <property type="match status" value="1"/>
</dbReference>
<dbReference type="EMBL" id="QQZZ01000032">
    <property type="protein sequence ID" value="RMZ47060.1"/>
    <property type="molecule type" value="Genomic_DNA"/>
</dbReference>